<evidence type="ECO:0000313" key="2">
    <source>
        <dbReference type="Proteomes" id="UP000095282"/>
    </source>
</evidence>
<accession>A0A1I7SXW3</accession>
<sequence>MVAPSRKKSVVHHHHDHESTPTKSHHQRVKQSERKRTASISKEDGMEYNKRVRKLHKAFLQHGTEAHQEDKQNSGSNSDVELPLFDPDCDPENPKKLVFADISSAAFNIKNGVQTTPCVVR</sequence>
<dbReference type="STRING" id="1561998.A0A1I7SXW3"/>
<name>A0A1I7SXW3_9PELO</name>
<keyword evidence="2" id="KW-1185">Reference proteome</keyword>
<feature type="compositionally biased region" description="Basic residues" evidence="1">
    <location>
        <begin position="1"/>
        <end position="15"/>
    </location>
</feature>
<dbReference type="Proteomes" id="UP000095282">
    <property type="component" value="Unplaced"/>
</dbReference>
<evidence type="ECO:0000256" key="1">
    <source>
        <dbReference type="SAM" id="MobiDB-lite"/>
    </source>
</evidence>
<proteinExistence type="predicted"/>
<protein>
    <submittedName>
        <fullName evidence="3">C2H2-type domain-containing protein</fullName>
    </submittedName>
</protein>
<dbReference type="AlphaFoldDB" id="A0A1I7SXW3"/>
<organism evidence="2 3">
    <name type="scientific">Caenorhabditis tropicalis</name>
    <dbReference type="NCBI Taxonomy" id="1561998"/>
    <lineage>
        <taxon>Eukaryota</taxon>
        <taxon>Metazoa</taxon>
        <taxon>Ecdysozoa</taxon>
        <taxon>Nematoda</taxon>
        <taxon>Chromadorea</taxon>
        <taxon>Rhabditida</taxon>
        <taxon>Rhabditina</taxon>
        <taxon>Rhabditomorpha</taxon>
        <taxon>Rhabditoidea</taxon>
        <taxon>Rhabditidae</taxon>
        <taxon>Peloderinae</taxon>
        <taxon>Caenorhabditis</taxon>
    </lineage>
</organism>
<evidence type="ECO:0000313" key="3">
    <source>
        <dbReference type="WBParaSite" id="Csp11.Scaffold191.g666.t1"/>
    </source>
</evidence>
<dbReference type="WBParaSite" id="Csp11.Scaffold191.g666.t1">
    <property type="protein sequence ID" value="Csp11.Scaffold191.g666.t1"/>
    <property type="gene ID" value="Csp11.Scaffold191.g666"/>
</dbReference>
<feature type="compositionally biased region" description="Basic and acidic residues" evidence="1">
    <location>
        <begin position="30"/>
        <end position="50"/>
    </location>
</feature>
<reference evidence="3" key="1">
    <citation type="submission" date="2016-11" db="UniProtKB">
        <authorList>
            <consortium name="WormBaseParasite"/>
        </authorList>
    </citation>
    <scope>IDENTIFICATION</scope>
</reference>
<dbReference type="eggNOG" id="KOG1250">
    <property type="taxonomic scope" value="Eukaryota"/>
</dbReference>
<feature type="region of interest" description="Disordered" evidence="1">
    <location>
        <begin position="1"/>
        <end position="89"/>
    </location>
</feature>